<name>A0A4Y2RH40_ARAVE</name>
<sequence>MVLCSSNLACRIHGFMSEVVGIEAHHSMLLVSSPPEFILCVLLPRQDVQPDGVHSAMALSWVYDSRSPYDEGIFHSNPSFYQGVRCQGTIFEWTVYEELKDTVDEISGHYVSLSRSGLLMFWRRDFLKHFETTIAVLDDGGKV</sequence>
<evidence type="ECO:0000313" key="1">
    <source>
        <dbReference type="EMBL" id="GBN74999.1"/>
    </source>
</evidence>
<dbReference type="Proteomes" id="UP000499080">
    <property type="component" value="Unassembled WGS sequence"/>
</dbReference>
<evidence type="ECO:0000313" key="3">
    <source>
        <dbReference type="Proteomes" id="UP000499080"/>
    </source>
</evidence>
<proteinExistence type="predicted"/>
<reference evidence="2 3" key="1">
    <citation type="journal article" date="2019" name="Sci. Rep.">
        <title>Orb-weaving spider Araneus ventricosus genome elucidates the spidroin gene catalogue.</title>
        <authorList>
            <person name="Kono N."/>
            <person name="Nakamura H."/>
            <person name="Ohtoshi R."/>
            <person name="Moran D.A.P."/>
            <person name="Shinohara A."/>
            <person name="Yoshida Y."/>
            <person name="Fujiwara M."/>
            <person name="Mori M."/>
            <person name="Tomita M."/>
            <person name="Arakawa K."/>
        </authorList>
    </citation>
    <scope>NUCLEOTIDE SEQUENCE [LARGE SCALE GENOMIC DNA]</scope>
</reference>
<keyword evidence="3" id="KW-1185">Reference proteome</keyword>
<dbReference type="EMBL" id="BGPR01017065">
    <property type="protein sequence ID" value="GBN74999.1"/>
    <property type="molecule type" value="Genomic_DNA"/>
</dbReference>
<evidence type="ECO:0000313" key="2">
    <source>
        <dbReference type="EMBL" id="GBN75023.1"/>
    </source>
</evidence>
<dbReference type="EMBL" id="BGPR01017071">
    <property type="protein sequence ID" value="GBN75023.1"/>
    <property type="molecule type" value="Genomic_DNA"/>
</dbReference>
<dbReference type="OrthoDB" id="6449572at2759"/>
<protein>
    <submittedName>
        <fullName evidence="2">Uncharacterized protein</fullName>
    </submittedName>
</protein>
<dbReference type="AlphaFoldDB" id="A0A4Y2RH40"/>
<accession>A0A4Y2RH40</accession>
<gene>
    <name evidence="1" type="ORF">AVEN_106254_1</name>
    <name evidence="2" type="ORF">AVEN_227944_1</name>
</gene>
<organism evidence="2 3">
    <name type="scientific">Araneus ventricosus</name>
    <name type="common">Orbweaver spider</name>
    <name type="synonym">Epeira ventricosa</name>
    <dbReference type="NCBI Taxonomy" id="182803"/>
    <lineage>
        <taxon>Eukaryota</taxon>
        <taxon>Metazoa</taxon>
        <taxon>Ecdysozoa</taxon>
        <taxon>Arthropoda</taxon>
        <taxon>Chelicerata</taxon>
        <taxon>Arachnida</taxon>
        <taxon>Araneae</taxon>
        <taxon>Araneomorphae</taxon>
        <taxon>Entelegynae</taxon>
        <taxon>Araneoidea</taxon>
        <taxon>Araneidae</taxon>
        <taxon>Araneus</taxon>
    </lineage>
</organism>
<comment type="caution">
    <text evidence="2">The sequence shown here is derived from an EMBL/GenBank/DDBJ whole genome shotgun (WGS) entry which is preliminary data.</text>
</comment>